<dbReference type="PANTHER" id="PTHR44169">
    <property type="entry name" value="NADPH-DEPENDENT 1-ACYLDIHYDROXYACETONE PHOSPHATE REDUCTASE"/>
    <property type="match status" value="1"/>
</dbReference>
<dbReference type="Pfam" id="PF00106">
    <property type="entry name" value="adh_short"/>
    <property type="match status" value="1"/>
</dbReference>
<keyword evidence="2" id="KW-0560">Oxidoreductase</keyword>
<dbReference type="Gene3D" id="3.40.50.720">
    <property type="entry name" value="NAD(P)-binding Rossmann-like Domain"/>
    <property type="match status" value="1"/>
</dbReference>
<reference evidence="4" key="1">
    <citation type="journal article" date="2019" name="Int. J. Syst. Evol. Microbiol.">
        <title>The Global Catalogue of Microorganisms (GCM) 10K type strain sequencing project: providing services to taxonomists for standard genome sequencing and annotation.</title>
        <authorList>
            <consortium name="The Broad Institute Genomics Platform"/>
            <consortium name="The Broad Institute Genome Sequencing Center for Infectious Disease"/>
            <person name="Wu L."/>
            <person name="Ma J."/>
        </authorList>
    </citation>
    <scope>NUCLEOTIDE SEQUENCE [LARGE SCALE GENOMIC DNA]</scope>
    <source>
        <strain evidence="4">JCM 17738</strain>
    </source>
</reference>
<dbReference type="EMBL" id="BAABFX010000037">
    <property type="protein sequence ID" value="GAA4399836.1"/>
    <property type="molecule type" value="Genomic_DNA"/>
</dbReference>
<accession>A0ABP8K307</accession>
<dbReference type="InterPro" id="IPR036291">
    <property type="entry name" value="NAD(P)-bd_dom_sf"/>
</dbReference>
<keyword evidence="4" id="KW-1185">Reference proteome</keyword>
<evidence type="ECO:0000313" key="3">
    <source>
        <dbReference type="EMBL" id="GAA4399836.1"/>
    </source>
</evidence>
<gene>
    <name evidence="3" type="ORF">GCM10023153_26450</name>
</gene>
<evidence type="ECO:0000256" key="2">
    <source>
        <dbReference type="ARBA" id="ARBA00023002"/>
    </source>
</evidence>
<comment type="caution">
    <text evidence="3">The sequence shown here is derived from an EMBL/GenBank/DDBJ whole genome shotgun (WGS) entry which is preliminary data.</text>
</comment>
<dbReference type="PRINTS" id="PR00080">
    <property type="entry name" value="SDRFAMILY"/>
</dbReference>
<dbReference type="PANTHER" id="PTHR44169:SF6">
    <property type="entry name" value="NADPH-DEPENDENT 1-ACYLDIHYDROXYACETONE PHOSPHATE REDUCTASE"/>
    <property type="match status" value="1"/>
</dbReference>
<evidence type="ECO:0008006" key="5">
    <source>
        <dbReference type="Google" id="ProtNLM"/>
    </source>
</evidence>
<evidence type="ECO:0000313" key="4">
    <source>
        <dbReference type="Proteomes" id="UP001500390"/>
    </source>
</evidence>
<dbReference type="PRINTS" id="PR00081">
    <property type="entry name" value="GDHRDH"/>
</dbReference>
<comment type="similarity">
    <text evidence="1">Belongs to the short-chain dehydrogenases/reductases (SDR) family.</text>
</comment>
<protein>
    <recommendedName>
        <fullName evidence="5">SDR family NAD(P)-dependent oxidoreductase</fullName>
    </recommendedName>
</protein>
<proteinExistence type="inferred from homology"/>
<dbReference type="Proteomes" id="UP001500390">
    <property type="component" value="Unassembled WGS sequence"/>
</dbReference>
<dbReference type="InterPro" id="IPR002347">
    <property type="entry name" value="SDR_fam"/>
</dbReference>
<organism evidence="3 4">
    <name type="scientific">Ornithinibacter aureus</name>
    <dbReference type="NCBI Taxonomy" id="622664"/>
    <lineage>
        <taxon>Bacteria</taxon>
        <taxon>Bacillati</taxon>
        <taxon>Actinomycetota</taxon>
        <taxon>Actinomycetes</taxon>
        <taxon>Micrococcales</taxon>
        <taxon>Intrasporangiaceae</taxon>
        <taxon>Ornithinibacter</taxon>
    </lineage>
</organism>
<evidence type="ECO:0000256" key="1">
    <source>
        <dbReference type="ARBA" id="ARBA00006484"/>
    </source>
</evidence>
<dbReference type="SUPFAM" id="SSF51735">
    <property type="entry name" value="NAD(P)-binding Rossmann-fold domains"/>
    <property type="match status" value="1"/>
</dbReference>
<sequence length="161" mass="16639">MVAAATERHGGLDGLVNAAGVVAFGPLLDTDDAVIEELFLTNALGPLFLLRRVVPALAQRRGFVAQVSAVVAEQLLPGMAAYAASKAALTAADKALTRELRRCGVDVIDIRPPHTETGLAGRPLAGTAPPLPQGLDPDAVARQILDAVESGRPELASTDFA</sequence>
<name>A0ABP8K307_9MICO</name>